<dbReference type="InterPro" id="IPR054384">
    <property type="entry name" value="SecDF_P1_head"/>
</dbReference>
<keyword evidence="15" id="KW-1185">Reference proteome</keyword>
<evidence type="ECO:0000256" key="3">
    <source>
        <dbReference type="ARBA" id="ARBA00022475"/>
    </source>
</evidence>
<evidence type="ECO:0000256" key="8">
    <source>
        <dbReference type="ARBA" id="ARBA00023136"/>
    </source>
</evidence>
<dbReference type="OrthoDB" id="9805019at2"/>
<dbReference type="PANTHER" id="PTHR30081">
    <property type="entry name" value="PROTEIN-EXPORT MEMBRANE PROTEIN SEC"/>
    <property type="match status" value="1"/>
</dbReference>
<dbReference type="NCBIfam" id="TIGR01129">
    <property type="entry name" value="secD"/>
    <property type="match status" value="1"/>
</dbReference>
<feature type="transmembrane region" description="Helical" evidence="9">
    <location>
        <begin position="375"/>
        <end position="395"/>
    </location>
</feature>
<evidence type="ECO:0000256" key="10">
    <source>
        <dbReference type="HAMAP-Rule" id="MF_01464"/>
    </source>
</evidence>
<dbReference type="GO" id="GO:0006605">
    <property type="term" value="P:protein targeting"/>
    <property type="evidence" value="ECO:0007669"/>
    <property type="project" value="UniProtKB-UniRule"/>
</dbReference>
<dbReference type="RefSeq" id="WP_031389527.1">
    <property type="nucleotide sequence ID" value="NZ_JPNB01000001.1"/>
</dbReference>
<dbReference type="Pfam" id="PF07549">
    <property type="entry name" value="Sec_GG"/>
    <property type="match status" value="1"/>
</dbReference>
<feature type="domain" description="Protein export membrane protein SecD/SecF C-terminal" evidence="11">
    <location>
        <begin position="227"/>
        <end position="396"/>
    </location>
</feature>
<dbReference type="InterPro" id="IPR005665">
    <property type="entry name" value="SecF_bac"/>
</dbReference>
<dbReference type="GO" id="GO:0043952">
    <property type="term" value="P:protein transport by the Sec complex"/>
    <property type="evidence" value="ECO:0007669"/>
    <property type="project" value="UniProtKB-UniRule"/>
</dbReference>
<keyword evidence="5 9" id="KW-0653">Protein transport</keyword>
<feature type="transmembrane region" description="Helical" evidence="9">
    <location>
        <begin position="425"/>
        <end position="444"/>
    </location>
</feature>
<evidence type="ECO:0000256" key="6">
    <source>
        <dbReference type="ARBA" id="ARBA00022989"/>
    </source>
</evidence>
<evidence type="ECO:0000313" key="14">
    <source>
        <dbReference type="EMBL" id="TCL60097.1"/>
    </source>
</evidence>
<dbReference type="GO" id="GO:0065002">
    <property type="term" value="P:intracellular protein transmembrane transport"/>
    <property type="evidence" value="ECO:0007669"/>
    <property type="project" value="UniProtKB-UniRule"/>
</dbReference>
<sequence length="719" mass="76624">MKKRKAVIILLVMVLVLAGLTFTAVEGIGTEKAGAASGIKLGLDLAGGVSITYQVVGDETPTDEDMADTVYKLQKRVETYSTEAQVYKEGADRINIEIPGVSDEHAILEELGKPGSLVFMNSANEEVLSGTDIANAEAGSQQDSMGNSQFVVQLTMTSEGKEKFAAATKAAYPTHDIIYIIYDDAVISSPAVQAEITDGQAVITGMSSYEEAESLASTIRIGGLKLQLEELRSNVVGAQLGSEAISTSLKAGAVGFVMVVVFMVVVYYVMGAAASLALAVYTALIVVLLNAFEITLTLPGIAGIILSIGMAVDANVIIFARIREELATGKTIPTSIKIGFERAMPAIIDSNITTLIAAIVLGLKGSGTVKGFAQTLALGIVLSMFTALFVTKLIMNACYAVGLKNVKLYGVGKEIKTIDFISKKVVFFAISIAIIVGGFVVMGVNHTTKGSAFNYSLEFVGGTSTNVTFNEDLSIADIDSKVVPLIEDITGDGDVQTQKVADTNQVIFKTRTLASEERQAIKDSIVENFSVDESTITSETISSAISNEMQSDAVVALVISMICILVYIWFRFKDIRFGASSVLALLNDALVVVVFYAAARISVGGTFIACVLTIIGFSINSTIVIFDRIRENLALAGRNVDLKELVNRSITQTLSRSIFTTLTVFLMILALYAFGVTSIKEFALPLMVGTVCGAYSSICLSGAMWYIFRTKIVKKAKAK</sequence>
<comment type="caution">
    <text evidence="9">Lacks conserved residue(s) required for the propagation of feature annotation.</text>
</comment>
<evidence type="ECO:0000256" key="5">
    <source>
        <dbReference type="ARBA" id="ARBA00022927"/>
    </source>
</evidence>
<comment type="caution">
    <text evidence="14">The sequence shown here is derived from an EMBL/GenBank/DDBJ whole genome shotgun (WGS) entry which is preliminary data.</text>
</comment>
<comment type="function">
    <text evidence="9">Part of the Sec protein translocase complex. Interacts with the SecYEG preprotein conducting channel. SecDF uses the proton motive force (PMF) to complete protein translocation after the ATP-dependent function of SecA.</text>
</comment>
<dbReference type="InterPro" id="IPR048634">
    <property type="entry name" value="SecD_SecF_C"/>
</dbReference>
<evidence type="ECO:0000256" key="4">
    <source>
        <dbReference type="ARBA" id="ARBA00022692"/>
    </source>
</evidence>
<feature type="transmembrane region" description="Helical" evidence="9">
    <location>
        <begin position="658"/>
        <end position="676"/>
    </location>
</feature>
<dbReference type="Pfam" id="PF02355">
    <property type="entry name" value="SecD_SecF_C"/>
    <property type="match status" value="2"/>
</dbReference>
<dbReference type="EMBL" id="SLUO01000003">
    <property type="protein sequence ID" value="TCL60097.1"/>
    <property type="molecule type" value="Genomic_DNA"/>
</dbReference>
<comment type="subunit">
    <text evidence="9">Forms a complex with SecF. Part of the essential Sec protein translocation apparatus which comprises SecA, SecYEG and auxiliary proteins SecDF. Other proteins may also be involved.</text>
</comment>
<feature type="domain" description="Protein translocase subunit SecDF P1" evidence="12">
    <location>
        <begin position="71"/>
        <end position="122"/>
    </location>
</feature>
<dbReference type="STRING" id="1469948.GCA_000732725_00771"/>
<feature type="transmembrane region" description="Helical" evidence="9">
    <location>
        <begin position="276"/>
        <end position="295"/>
    </location>
</feature>
<keyword evidence="7 9" id="KW-0811">Translocation</keyword>
<dbReference type="Gene3D" id="3.30.70.3400">
    <property type="match status" value="1"/>
</dbReference>
<dbReference type="AlphaFoldDB" id="A0A4V2QCF7"/>
<feature type="transmembrane region" description="Helical" evidence="9">
    <location>
        <begin position="553"/>
        <end position="570"/>
    </location>
</feature>
<evidence type="ECO:0000256" key="7">
    <source>
        <dbReference type="ARBA" id="ARBA00023010"/>
    </source>
</evidence>
<keyword evidence="2 9" id="KW-0813">Transport</keyword>
<dbReference type="Pfam" id="PF21760">
    <property type="entry name" value="SecD_1st"/>
    <property type="match status" value="1"/>
</dbReference>
<dbReference type="GO" id="GO:0005886">
    <property type="term" value="C:plasma membrane"/>
    <property type="evidence" value="ECO:0007669"/>
    <property type="project" value="UniProtKB-SubCell"/>
</dbReference>
<dbReference type="InterPro" id="IPR048631">
    <property type="entry name" value="SecD_1st"/>
</dbReference>
<dbReference type="InterPro" id="IPR022813">
    <property type="entry name" value="SecD/SecF_arch_bac"/>
</dbReference>
<feature type="transmembrane region" description="Helical" evidence="9">
    <location>
        <begin position="682"/>
        <end position="708"/>
    </location>
</feature>
<dbReference type="PANTHER" id="PTHR30081:SF1">
    <property type="entry name" value="PROTEIN TRANSLOCASE SUBUNIT SECD"/>
    <property type="match status" value="1"/>
</dbReference>
<feature type="transmembrane region" description="Helical" evidence="9">
    <location>
        <begin position="605"/>
        <end position="626"/>
    </location>
</feature>
<dbReference type="InterPro" id="IPR022646">
    <property type="entry name" value="SecD/SecF_CS"/>
</dbReference>
<dbReference type="GO" id="GO:0015450">
    <property type="term" value="F:protein-transporting ATPase activity"/>
    <property type="evidence" value="ECO:0007669"/>
    <property type="project" value="InterPro"/>
</dbReference>
<evidence type="ECO:0000256" key="9">
    <source>
        <dbReference type="HAMAP-Rule" id="MF_01463"/>
    </source>
</evidence>
<dbReference type="PRINTS" id="PR01755">
    <property type="entry name" value="SECFTRNLCASE"/>
</dbReference>
<dbReference type="InterPro" id="IPR022645">
    <property type="entry name" value="SecD/SecF_bac"/>
</dbReference>
<dbReference type="Proteomes" id="UP000295718">
    <property type="component" value="Unassembled WGS sequence"/>
</dbReference>
<dbReference type="Gene3D" id="3.30.1360.200">
    <property type="match status" value="1"/>
</dbReference>
<protein>
    <recommendedName>
        <fullName evidence="9 10">Multifunctional fusion protein</fullName>
    </recommendedName>
    <domain>
        <recommendedName>
            <fullName evidence="9">Protein translocase subunit SecD</fullName>
        </recommendedName>
    </domain>
    <domain>
        <recommendedName>
            <fullName evidence="10">Protein-export membrane protein SecF</fullName>
        </recommendedName>
    </domain>
</protein>
<comment type="similarity">
    <text evidence="9">Belongs to the SecD/SecF family. SecD subfamily.</text>
</comment>
<proteinExistence type="inferred from homology"/>
<comment type="similarity">
    <text evidence="10">Belongs to the SecD/SecF family. SecF subfamily.</text>
</comment>
<dbReference type="InterPro" id="IPR005791">
    <property type="entry name" value="SecD"/>
</dbReference>
<keyword evidence="8 9" id="KW-0472">Membrane</keyword>
<comment type="subcellular location">
    <subcellularLocation>
        <location evidence="1 9">Cell membrane</location>
        <topology evidence="1 9">Multi-pass membrane protein</topology>
    </subcellularLocation>
</comment>
<dbReference type="InterPro" id="IPR055344">
    <property type="entry name" value="SecD_SecF_C_bact"/>
</dbReference>
<evidence type="ECO:0000313" key="15">
    <source>
        <dbReference type="Proteomes" id="UP000295718"/>
    </source>
</evidence>
<name>A0A4V2QCF7_9FIRM</name>
<feature type="transmembrane region" description="Helical" evidence="9">
    <location>
        <begin position="301"/>
        <end position="322"/>
    </location>
</feature>
<keyword evidence="3 9" id="KW-1003">Cell membrane</keyword>
<evidence type="ECO:0000259" key="11">
    <source>
        <dbReference type="Pfam" id="PF02355"/>
    </source>
</evidence>
<dbReference type="NCBIfam" id="TIGR00916">
    <property type="entry name" value="2A0604s01"/>
    <property type="match status" value="1"/>
</dbReference>
<feature type="transmembrane region" description="Helical" evidence="9">
    <location>
        <begin position="251"/>
        <end position="269"/>
    </location>
</feature>
<dbReference type="HAMAP" id="MF_01463_B">
    <property type="entry name" value="SecD_B"/>
    <property type="match status" value="1"/>
</dbReference>
<evidence type="ECO:0000256" key="2">
    <source>
        <dbReference type="ARBA" id="ARBA00022448"/>
    </source>
</evidence>
<gene>
    <name evidence="9" type="primary">secD</name>
    <name evidence="10" type="synonym">secF</name>
    <name evidence="14" type="ORF">EDD76_103290</name>
</gene>
<accession>A0A4V2QCF7</accession>
<feature type="domain" description="SecDF P1 head subdomain" evidence="13">
    <location>
        <begin position="124"/>
        <end position="225"/>
    </location>
</feature>
<dbReference type="HAMAP" id="MF_01464_B">
    <property type="entry name" value="SecF_B"/>
    <property type="match status" value="1"/>
</dbReference>
<organism evidence="14 15">
    <name type="scientific">Kineothrix alysoides</name>
    <dbReference type="NCBI Taxonomy" id="1469948"/>
    <lineage>
        <taxon>Bacteria</taxon>
        <taxon>Bacillati</taxon>
        <taxon>Bacillota</taxon>
        <taxon>Clostridia</taxon>
        <taxon>Lachnospirales</taxon>
        <taxon>Lachnospiraceae</taxon>
        <taxon>Kineothrix</taxon>
    </lineage>
</organism>
<reference evidence="14 15" key="1">
    <citation type="submission" date="2019-03" db="EMBL/GenBank/DDBJ databases">
        <title>Genomic Encyclopedia of Type Strains, Phase IV (KMG-IV): sequencing the most valuable type-strain genomes for metagenomic binning, comparative biology and taxonomic classification.</title>
        <authorList>
            <person name="Goeker M."/>
        </authorList>
    </citation>
    <scope>NUCLEOTIDE SEQUENCE [LARGE SCALE GENOMIC DNA]</scope>
    <source>
        <strain evidence="14 15">DSM 100556</strain>
    </source>
</reference>
<dbReference type="Gene3D" id="1.20.1640.10">
    <property type="entry name" value="Multidrug efflux transporter AcrB transmembrane domain"/>
    <property type="match status" value="2"/>
</dbReference>
<dbReference type="NCBIfam" id="TIGR00966">
    <property type="entry name" value="transloc_SecF"/>
    <property type="match status" value="1"/>
</dbReference>
<comment type="subunit">
    <text evidence="10">Forms a complex with SecD. Part of the essential Sec protein translocation apparatus which comprises SecA, SecYEG and auxiliary proteins SecDF. Other proteins may also be involved.</text>
</comment>
<keyword evidence="4 9" id="KW-0812">Transmembrane</keyword>
<dbReference type="SUPFAM" id="SSF82866">
    <property type="entry name" value="Multidrug efflux transporter AcrB transmembrane domain"/>
    <property type="match status" value="2"/>
</dbReference>
<feature type="domain" description="Protein export membrane protein SecD/SecF C-terminal" evidence="11">
    <location>
        <begin position="524"/>
        <end position="709"/>
    </location>
</feature>
<feature type="transmembrane region" description="Helical" evidence="9">
    <location>
        <begin position="343"/>
        <end position="363"/>
    </location>
</feature>
<keyword evidence="6 9" id="KW-1133">Transmembrane helix</keyword>
<feature type="transmembrane region" description="Helical" evidence="9">
    <location>
        <begin position="577"/>
        <end position="599"/>
    </location>
</feature>
<evidence type="ECO:0000259" key="13">
    <source>
        <dbReference type="Pfam" id="PF22599"/>
    </source>
</evidence>
<evidence type="ECO:0000259" key="12">
    <source>
        <dbReference type="Pfam" id="PF21760"/>
    </source>
</evidence>
<evidence type="ECO:0000256" key="1">
    <source>
        <dbReference type="ARBA" id="ARBA00004651"/>
    </source>
</evidence>
<dbReference type="Pfam" id="PF22599">
    <property type="entry name" value="SecDF_P1_head"/>
    <property type="match status" value="1"/>
</dbReference>